<dbReference type="InterPro" id="IPR020084">
    <property type="entry name" value="NUDIX_hydrolase_CS"/>
</dbReference>
<evidence type="ECO:0000313" key="12">
    <source>
        <dbReference type="Proteomes" id="UP001299265"/>
    </source>
</evidence>
<dbReference type="GO" id="GO:0006742">
    <property type="term" value="P:NADP+ catabolic process"/>
    <property type="evidence" value="ECO:0007669"/>
    <property type="project" value="TreeGrafter"/>
</dbReference>
<keyword evidence="6" id="KW-0378">Hydrolase</keyword>
<evidence type="ECO:0000256" key="1">
    <source>
        <dbReference type="ARBA" id="ARBA00001946"/>
    </source>
</evidence>
<organism evidence="11 12">
    <name type="scientific">Lientehia hominis</name>
    <dbReference type="NCBI Taxonomy" id="2897778"/>
    <lineage>
        <taxon>Bacteria</taxon>
        <taxon>Bacillati</taxon>
        <taxon>Bacillota</taxon>
        <taxon>Clostridia</taxon>
        <taxon>Lachnospirales</taxon>
        <taxon>Lachnospiraceae</taxon>
        <taxon>Lientehia</taxon>
    </lineage>
</organism>
<dbReference type="InterPro" id="IPR049734">
    <property type="entry name" value="NudC-like_C"/>
</dbReference>
<evidence type="ECO:0000256" key="4">
    <source>
        <dbReference type="ARBA" id="ARBA00012381"/>
    </source>
</evidence>
<evidence type="ECO:0000256" key="6">
    <source>
        <dbReference type="ARBA" id="ARBA00022801"/>
    </source>
</evidence>
<evidence type="ECO:0000256" key="7">
    <source>
        <dbReference type="ARBA" id="ARBA00022842"/>
    </source>
</evidence>
<proteinExistence type="inferred from homology"/>
<dbReference type="CDD" id="cd03429">
    <property type="entry name" value="NUDIX_NADH_pyrophosphatase_Nudt13"/>
    <property type="match status" value="1"/>
</dbReference>
<dbReference type="EMBL" id="JAJNOR010000001">
    <property type="protein sequence ID" value="MCD2491387.1"/>
    <property type="molecule type" value="Genomic_DNA"/>
</dbReference>
<reference evidence="11 12" key="1">
    <citation type="submission" date="2021-11" db="EMBL/GenBank/DDBJ databases">
        <title>Lacrimispora sp. nov. NSJ-141 isolated from human feces.</title>
        <authorList>
            <person name="Abdugheni R."/>
        </authorList>
    </citation>
    <scope>NUCLEOTIDE SEQUENCE [LARGE SCALE GENOMIC DNA]</scope>
    <source>
        <strain evidence="11 12">NSJ-141</strain>
    </source>
</reference>
<dbReference type="GO" id="GO:0035529">
    <property type="term" value="F:NADH pyrophosphatase activity"/>
    <property type="evidence" value="ECO:0007669"/>
    <property type="project" value="TreeGrafter"/>
</dbReference>
<dbReference type="InterPro" id="IPR050241">
    <property type="entry name" value="NAD-cap_RNA_hydrolase_NudC"/>
</dbReference>
<sequence length="183" mass="21112">MIEKREDLKIMSYCTECGTELKERFLENEGMIPYCETCRAYRFPTYNVAISTIVYSPDSEKILLIKQYGRDKNILVAGYVNKGEAAEHALAREVREEMGLRVTECCFNESEYFAKSNTLMLNFASIVDSDDLSRMTKEVDHAAWYTPEEAKDAISHGSLAEKFLLSWLAKRKQYDKAYDSCLF</sequence>
<accession>A0AAP2RFR7</accession>
<dbReference type="InterPro" id="IPR000086">
    <property type="entry name" value="NUDIX_hydrolase_dom"/>
</dbReference>
<evidence type="ECO:0000256" key="2">
    <source>
        <dbReference type="ARBA" id="ARBA00001947"/>
    </source>
</evidence>
<protein>
    <recommendedName>
        <fullName evidence="4">NAD(+) diphosphatase</fullName>
        <ecNumber evidence="4">3.6.1.22</ecNumber>
    </recommendedName>
</protein>
<comment type="cofactor">
    <cofactor evidence="2">
        <name>Zn(2+)</name>
        <dbReference type="ChEBI" id="CHEBI:29105"/>
    </cofactor>
</comment>
<comment type="catalytic activity">
    <reaction evidence="9">
        <text>a 5'-end NAD(+)-phospho-ribonucleoside in mRNA + H2O = a 5'-end phospho-adenosine-phospho-ribonucleoside in mRNA + beta-nicotinamide D-ribonucleotide + 2 H(+)</text>
        <dbReference type="Rhea" id="RHEA:60876"/>
        <dbReference type="Rhea" id="RHEA-COMP:15698"/>
        <dbReference type="Rhea" id="RHEA-COMP:15719"/>
        <dbReference type="ChEBI" id="CHEBI:14649"/>
        <dbReference type="ChEBI" id="CHEBI:15377"/>
        <dbReference type="ChEBI" id="CHEBI:15378"/>
        <dbReference type="ChEBI" id="CHEBI:144029"/>
        <dbReference type="ChEBI" id="CHEBI:144051"/>
    </reaction>
    <physiologicalReaction direction="left-to-right" evidence="9">
        <dbReference type="Rhea" id="RHEA:60877"/>
    </physiologicalReaction>
</comment>
<keyword evidence="12" id="KW-1185">Reference proteome</keyword>
<dbReference type="GO" id="GO:0005829">
    <property type="term" value="C:cytosol"/>
    <property type="evidence" value="ECO:0007669"/>
    <property type="project" value="TreeGrafter"/>
</dbReference>
<dbReference type="AlphaFoldDB" id="A0AAP2RFR7"/>
<comment type="cofactor">
    <cofactor evidence="1">
        <name>Mg(2+)</name>
        <dbReference type="ChEBI" id="CHEBI:18420"/>
    </cofactor>
</comment>
<dbReference type="EC" id="3.6.1.22" evidence="4"/>
<evidence type="ECO:0000256" key="3">
    <source>
        <dbReference type="ARBA" id="ARBA00009595"/>
    </source>
</evidence>
<dbReference type="PROSITE" id="PS00893">
    <property type="entry name" value="NUDIX_BOX"/>
    <property type="match status" value="1"/>
</dbReference>
<name>A0AAP2RFR7_9FIRM</name>
<keyword evidence="7" id="KW-0460">Magnesium</keyword>
<evidence type="ECO:0000256" key="8">
    <source>
        <dbReference type="ARBA" id="ARBA00023027"/>
    </source>
</evidence>
<evidence type="ECO:0000313" key="11">
    <source>
        <dbReference type="EMBL" id="MCD2491387.1"/>
    </source>
</evidence>
<dbReference type="SUPFAM" id="SSF55811">
    <property type="entry name" value="Nudix"/>
    <property type="match status" value="1"/>
</dbReference>
<comment type="similarity">
    <text evidence="3">Belongs to the Nudix hydrolase family. NudC subfamily.</text>
</comment>
<dbReference type="Pfam" id="PF00293">
    <property type="entry name" value="NUDIX"/>
    <property type="match status" value="1"/>
</dbReference>
<dbReference type="RefSeq" id="WP_231061324.1">
    <property type="nucleotide sequence ID" value="NZ_JAJNOR010000001.1"/>
</dbReference>
<keyword evidence="5" id="KW-0479">Metal-binding</keyword>
<dbReference type="PANTHER" id="PTHR42904:SF6">
    <property type="entry name" value="NAD-CAPPED RNA HYDROLASE NUDT12"/>
    <property type="match status" value="1"/>
</dbReference>
<dbReference type="GO" id="GO:0046872">
    <property type="term" value="F:metal ion binding"/>
    <property type="evidence" value="ECO:0007669"/>
    <property type="project" value="UniProtKB-KW"/>
</dbReference>
<dbReference type="InterPro" id="IPR015797">
    <property type="entry name" value="NUDIX_hydrolase-like_dom_sf"/>
</dbReference>
<dbReference type="GO" id="GO:0019677">
    <property type="term" value="P:NAD+ catabolic process"/>
    <property type="evidence" value="ECO:0007669"/>
    <property type="project" value="TreeGrafter"/>
</dbReference>
<gene>
    <name evidence="11" type="ORF">LQE92_01935</name>
</gene>
<dbReference type="PANTHER" id="PTHR42904">
    <property type="entry name" value="NUDIX HYDROLASE, NUDC SUBFAMILY"/>
    <property type="match status" value="1"/>
</dbReference>
<comment type="caution">
    <text evidence="11">The sequence shown here is derived from an EMBL/GenBank/DDBJ whole genome shotgun (WGS) entry which is preliminary data.</text>
</comment>
<dbReference type="PROSITE" id="PS51462">
    <property type="entry name" value="NUDIX"/>
    <property type="match status" value="1"/>
</dbReference>
<evidence type="ECO:0000256" key="9">
    <source>
        <dbReference type="ARBA" id="ARBA00023679"/>
    </source>
</evidence>
<dbReference type="Proteomes" id="UP001299265">
    <property type="component" value="Unassembled WGS sequence"/>
</dbReference>
<keyword evidence="8" id="KW-0520">NAD</keyword>
<evidence type="ECO:0000259" key="10">
    <source>
        <dbReference type="PROSITE" id="PS51462"/>
    </source>
</evidence>
<feature type="domain" description="Nudix hydrolase" evidence="10">
    <location>
        <begin position="45"/>
        <end position="170"/>
    </location>
</feature>
<evidence type="ECO:0000256" key="5">
    <source>
        <dbReference type="ARBA" id="ARBA00022723"/>
    </source>
</evidence>
<dbReference type="Gene3D" id="3.90.79.10">
    <property type="entry name" value="Nucleoside Triphosphate Pyrophosphohydrolase"/>
    <property type="match status" value="1"/>
</dbReference>